<name>A0A1I0CMW5_THASX</name>
<evidence type="ECO:0008006" key="4">
    <source>
        <dbReference type="Google" id="ProtNLM"/>
    </source>
</evidence>
<proteinExistence type="predicted"/>
<gene>
    <name evidence="2" type="ORF">SAMN05660429_01239</name>
</gene>
<organism evidence="2 3">
    <name type="scientific">Thalassotalea agarivorans</name>
    <name type="common">Thalassomonas agarivorans</name>
    <dbReference type="NCBI Taxonomy" id="349064"/>
    <lineage>
        <taxon>Bacteria</taxon>
        <taxon>Pseudomonadati</taxon>
        <taxon>Pseudomonadota</taxon>
        <taxon>Gammaproteobacteria</taxon>
        <taxon>Alteromonadales</taxon>
        <taxon>Colwelliaceae</taxon>
        <taxon>Thalassotalea</taxon>
    </lineage>
</organism>
<evidence type="ECO:0000256" key="1">
    <source>
        <dbReference type="SAM" id="Phobius"/>
    </source>
</evidence>
<evidence type="ECO:0000313" key="3">
    <source>
        <dbReference type="Proteomes" id="UP000199308"/>
    </source>
</evidence>
<keyword evidence="3" id="KW-1185">Reference proteome</keyword>
<keyword evidence="1" id="KW-1133">Transmembrane helix</keyword>
<dbReference type="STRING" id="349064.SAMN05660429_01239"/>
<protein>
    <recommendedName>
        <fullName evidence="4">FixH protein</fullName>
    </recommendedName>
</protein>
<dbReference type="OrthoDB" id="5623789at2"/>
<dbReference type="Proteomes" id="UP000199308">
    <property type="component" value="Unassembled WGS sequence"/>
</dbReference>
<dbReference type="RefSeq" id="WP_093328538.1">
    <property type="nucleotide sequence ID" value="NZ_AP027363.1"/>
</dbReference>
<sequence>MNRHTKIALFIAPVLLIGGYGLMDLYLGEKAKNDVFELSQKGFCDVINGDCILSAGDLEANIFEKDDYTSVNTTLPLDKATLFLVDENNQATPYRMGMIESPYYWHAATNLKELAGQKGQGYKMRVILQYKGSQYIAEFQTQTAQ</sequence>
<keyword evidence="1" id="KW-0472">Membrane</keyword>
<keyword evidence="1" id="KW-0812">Transmembrane</keyword>
<feature type="transmembrane region" description="Helical" evidence="1">
    <location>
        <begin position="7"/>
        <end position="27"/>
    </location>
</feature>
<reference evidence="2 3" key="1">
    <citation type="submission" date="2016-10" db="EMBL/GenBank/DDBJ databases">
        <authorList>
            <person name="de Groot N.N."/>
        </authorList>
    </citation>
    <scope>NUCLEOTIDE SEQUENCE [LARGE SCALE GENOMIC DNA]</scope>
    <source>
        <strain evidence="2 3">DSM 19706</strain>
    </source>
</reference>
<evidence type="ECO:0000313" key="2">
    <source>
        <dbReference type="EMBL" id="SET20339.1"/>
    </source>
</evidence>
<dbReference type="EMBL" id="FOHK01000005">
    <property type="protein sequence ID" value="SET20339.1"/>
    <property type="molecule type" value="Genomic_DNA"/>
</dbReference>
<accession>A0A1I0CMW5</accession>
<dbReference type="AlphaFoldDB" id="A0A1I0CMW5"/>